<sequence>MEYIDEESKPRFQLQSQNSSPQSQPTHRINKTHAAICISIGILLFSYSILLQNGASQLVMVWIAFSLVVGPFAPISVTGGDIRVGVGELLEEEPDHQEVVESKRKPATIRAKSRRSEPAAADFQSFSSSSNGNQEKMTNVSEKLGDNGDQKENQCEKEWNDSDLDLLRKQMAKHPPGKPGRWDLIAQAFNGKHGLESIIKMAKSLSEKKPGGSDSYAQFLKQRKPLDDRVSDTERKEESENAVWSSGEDIALLNALKAFPKETPMRWEKVAASVPGKSKASCMKRLAELRKDFRSSKASDT</sequence>
<dbReference type="Proteomes" id="UP000017836">
    <property type="component" value="Unassembled WGS sequence"/>
</dbReference>
<feature type="compositionally biased region" description="Basic and acidic residues" evidence="1">
    <location>
        <begin position="1"/>
        <end position="10"/>
    </location>
</feature>
<keyword evidence="2" id="KW-1133">Transmembrane helix</keyword>
<dbReference type="HOGENOM" id="CLU_077818_0_0_1"/>
<feature type="compositionally biased region" description="Polar residues" evidence="1">
    <location>
        <begin position="131"/>
        <end position="141"/>
    </location>
</feature>
<dbReference type="OrthoDB" id="10250354at2759"/>
<dbReference type="SMART" id="SM00717">
    <property type="entry name" value="SANT"/>
    <property type="match status" value="2"/>
</dbReference>
<dbReference type="GO" id="GO:0005783">
    <property type="term" value="C:endoplasmic reticulum"/>
    <property type="evidence" value="ECO:0007669"/>
    <property type="project" value="EnsemblPlants"/>
</dbReference>
<dbReference type="GO" id="GO:0006450">
    <property type="term" value="P:regulation of translational fidelity"/>
    <property type="evidence" value="ECO:0007669"/>
    <property type="project" value="InterPro"/>
</dbReference>
<keyword evidence="2" id="KW-0812">Transmembrane</keyword>
<protein>
    <recommendedName>
        <fullName evidence="3">Myb-like domain-containing protein</fullName>
    </recommendedName>
</protein>
<feature type="transmembrane region" description="Helical" evidence="2">
    <location>
        <begin position="58"/>
        <end position="77"/>
    </location>
</feature>
<evidence type="ECO:0000259" key="3">
    <source>
        <dbReference type="PROSITE" id="PS50090"/>
    </source>
</evidence>
<dbReference type="Pfam" id="PF23082">
    <property type="entry name" value="Myb_DNA-binding_2"/>
    <property type="match status" value="1"/>
</dbReference>
<evidence type="ECO:0000256" key="1">
    <source>
        <dbReference type="SAM" id="MobiDB-lite"/>
    </source>
</evidence>
<dbReference type="EMBL" id="KI392405">
    <property type="protein sequence ID" value="ERN16835.1"/>
    <property type="molecule type" value="Genomic_DNA"/>
</dbReference>
<organism evidence="4 5">
    <name type="scientific">Amborella trichopoda</name>
    <dbReference type="NCBI Taxonomy" id="13333"/>
    <lineage>
        <taxon>Eukaryota</taxon>
        <taxon>Viridiplantae</taxon>
        <taxon>Streptophyta</taxon>
        <taxon>Embryophyta</taxon>
        <taxon>Tracheophyta</taxon>
        <taxon>Spermatophyta</taxon>
        <taxon>Magnoliopsida</taxon>
        <taxon>Amborellales</taxon>
        <taxon>Amborellaceae</taxon>
        <taxon>Amborella</taxon>
    </lineage>
</organism>
<feature type="transmembrane region" description="Helical" evidence="2">
    <location>
        <begin position="33"/>
        <end position="51"/>
    </location>
</feature>
<dbReference type="SUPFAM" id="SSF46689">
    <property type="entry name" value="Homeodomain-like"/>
    <property type="match status" value="2"/>
</dbReference>
<dbReference type="eggNOG" id="KOG0724">
    <property type="taxonomic scope" value="Eukaryota"/>
</dbReference>
<dbReference type="GO" id="GO:0005829">
    <property type="term" value="C:cytosol"/>
    <property type="evidence" value="ECO:0000318"/>
    <property type="project" value="GO_Central"/>
</dbReference>
<evidence type="ECO:0000256" key="2">
    <source>
        <dbReference type="SAM" id="Phobius"/>
    </source>
</evidence>
<dbReference type="GO" id="GO:0030544">
    <property type="term" value="F:Hsp70 protein binding"/>
    <property type="evidence" value="ECO:0000318"/>
    <property type="project" value="GO_Central"/>
</dbReference>
<dbReference type="STRING" id="13333.U5D3L3"/>
<feature type="compositionally biased region" description="Low complexity" evidence="1">
    <location>
        <begin position="15"/>
        <end position="25"/>
    </location>
</feature>
<gene>
    <name evidence="4" type="ORF">AMTR_s00057p00122250</name>
</gene>
<dbReference type="KEGG" id="atr:18445163"/>
<dbReference type="Gene3D" id="1.10.10.60">
    <property type="entry name" value="Homeodomain-like"/>
    <property type="match status" value="2"/>
</dbReference>
<dbReference type="PANTHER" id="PTHR43999">
    <property type="entry name" value="DNAJ HOMOLOG SUBFAMILY C MEMBER 2"/>
    <property type="match status" value="1"/>
</dbReference>
<dbReference type="PROSITE" id="PS50090">
    <property type="entry name" value="MYB_LIKE"/>
    <property type="match status" value="1"/>
</dbReference>
<dbReference type="InterPro" id="IPR044634">
    <property type="entry name" value="Zuotin/DnaJC2"/>
</dbReference>
<dbReference type="CDD" id="cd00167">
    <property type="entry name" value="SANT"/>
    <property type="match status" value="1"/>
</dbReference>
<proteinExistence type="predicted"/>
<evidence type="ECO:0000313" key="4">
    <source>
        <dbReference type="EMBL" id="ERN16835.1"/>
    </source>
</evidence>
<dbReference type="GO" id="GO:0043022">
    <property type="term" value="F:ribosome binding"/>
    <property type="evidence" value="ECO:0000318"/>
    <property type="project" value="GO_Central"/>
</dbReference>
<dbReference type="FunFam" id="1.10.10.60:FF:000416">
    <property type="entry name" value="Myb family transcription factor"/>
    <property type="match status" value="1"/>
</dbReference>
<keyword evidence="5" id="KW-1185">Reference proteome</keyword>
<feature type="region of interest" description="Disordered" evidence="1">
    <location>
        <begin position="1"/>
        <end position="27"/>
    </location>
</feature>
<keyword evidence="2" id="KW-0472">Membrane</keyword>
<dbReference type="InterPro" id="IPR009057">
    <property type="entry name" value="Homeodomain-like_sf"/>
</dbReference>
<feature type="region of interest" description="Disordered" evidence="1">
    <location>
        <begin position="95"/>
        <end position="155"/>
    </location>
</feature>
<feature type="domain" description="Myb-like" evidence="3">
    <location>
        <begin position="236"/>
        <end position="290"/>
    </location>
</feature>
<feature type="compositionally biased region" description="Basic and acidic residues" evidence="1">
    <location>
        <begin position="143"/>
        <end position="155"/>
    </location>
</feature>
<dbReference type="Gramene" id="ERN16835">
    <property type="protein sequence ID" value="ERN16835"/>
    <property type="gene ID" value="AMTR_s00057p00122250"/>
</dbReference>
<dbReference type="OMA" id="WTDQEMD"/>
<evidence type="ECO:0000313" key="5">
    <source>
        <dbReference type="Proteomes" id="UP000017836"/>
    </source>
</evidence>
<dbReference type="PANTHER" id="PTHR43999:SF3">
    <property type="entry name" value="TRANSCRIPTION FACTOR MAMYB"/>
    <property type="match status" value="1"/>
</dbReference>
<dbReference type="AlphaFoldDB" id="U5D3L3"/>
<name>U5D3L3_AMBTC</name>
<dbReference type="GO" id="GO:0048767">
    <property type="term" value="P:root hair elongation"/>
    <property type="evidence" value="ECO:0007669"/>
    <property type="project" value="EnsemblPlants"/>
</dbReference>
<accession>U5D3L3</accession>
<dbReference type="GO" id="GO:0051083">
    <property type="term" value="P:'de novo' cotranslational protein folding"/>
    <property type="evidence" value="ECO:0000318"/>
    <property type="project" value="GO_Central"/>
</dbReference>
<dbReference type="InterPro" id="IPR001005">
    <property type="entry name" value="SANT/Myb"/>
</dbReference>
<reference evidence="5" key="1">
    <citation type="journal article" date="2013" name="Science">
        <title>The Amborella genome and the evolution of flowering plants.</title>
        <authorList>
            <consortium name="Amborella Genome Project"/>
        </authorList>
    </citation>
    <scope>NUCLEOTIDE SEQUENCE [LARGE SCALE GENOMIC DNA]</scope>
</reference>